<dbReference type="InterPro" id="IPR022496">
    <property type="entry name" value="T6A_TsaB"/>
</dbReference>
<dbReference type="PANTHER" id="PTHR11735">
    <property type="entry name" value="TRNA N6-ADENOSINE THREONYLCARBAMOYLTRANSFERASE"/>
    <property type="match status" value="1"/>
</dbReference>
<sequence length="218" mass="22936">MLVLGIETSCKKGGVALLRDGELIGEMSMDSGLNHSAGLIVAIGELLAGCCTEREEIGGIGVDIGPGSFTGVRVGTASAVGLARALSASLSGVTSLEALASADTSGHRHLFPLIDAKRGLFYGALFEKQKEGCKPLTEIKLWRPRELPKAVPVGTYFFGPGLLAWRDGISRELGEGALLDSDDRFPSAAEVARVAAKKIAWGRPSAPRPIYLASYQKK</sequence>
<dbReference type="AlphaFoldDB" id="X0UQA1"/>
<dbReference type="EMBL" id="BARS01021808">
    <property type="protein sequence ID" value="GAG07875.1"/>
    <property type="molecule type" value="Genomic_DNA"/>
</dbReference>
<dbReference type="Pfam" id="PF00814">
    <property type="entry name" value="TsaD"/>
    <property type="match status" value="1"/>
</dbReference>
<dbReference type="CDD" id="cd24032">
    <property type="entry name" value="ASKHA_NBD_TsaB"/>
    <property type="match status" value="1"/>
</dbReference>
<dbReference type="GO" id="GO:0005829">
    <property type="term" value="C:cytosol"/>
    <property type="evidence" value="ECO:0007669"/>
    <property type="project" value="TreeGrafter"/>
</dbReference>
<dbReference type="GO" id="GO:0002949">
    <property type="term" value="P:tRNA threonylcarbamoyladenosine modification"/>
    <property type="evidence" value="ECO:0007669"/>
    <property type="project" value="InterPro"/>
</dbReference>
<gene>
    <name evidence="2" type="ORF">S01H1_34965</name>
</gene>
<protein>
    <recommendedName>
        <fullName evidence="1">Gcp-like domain-containing protein</fullName>
    </recommendedName>
</protein>
<dbReference type="InterPro" id="IPR043129">
    <property type="entry name" value="ATPase_NBD"/>
</dbReference>
<organism evidence="2">
    <name type="scientific">marine sediment metagenome</name>
    <dbReference type="NCBI Taxonomy" id="412755"/>
    <lineage>
        <taxon>unclassified sequences</taxon>
        <taxon>metagenomes</taxon>
        <taxon>ecological metagenomes</taxon>
    </lineage>
</organism>
<evidence type="ECO:0000259" key="1">
    <source>
        <dbReference type="Pfam" id="PF00814"/>
    </source>
</evidence>
<reference evidence="2" key="1">
    <citation type="journal article" date="2014" name="Front. Microbiol.">
        <title>High frequency of phylogenetically diverse reductive dehalogenase-homologous genes in deep subseafloor sedimentary metagenomes.</title>
        <authorList>
            <person name="Kawai M."/>
            <person name="Futagami T."/>
            <person name="Toyoda A."/>
            <person name="Takaki Y."/>
            <person name="Nishi S."/>
            <person name="Hori S."/>
            <person name="Arai W."/>
            <person name="Tsubouchi T."/>
            <person name="Morono Y."/>
            <person name="Uchiyama I."/>
            <person name="Ito T."/>
            <person name="Fujiyama A."/>
            <person name="Inagaki F."/>
            <person name="Takami H."/>
        </authorList>
    </citation>
    <scope>NUCLEOTIDE SEQUENCE</scope>
    <source>
        <strain evidence="2">Expedition CK06-06</strain>
    </source>
</reference>
<evidence type="ECO:0000313" key="2">
    <source>
        <dbReference type="EMBL" id="GAG07875.1"/>
    </source>
</evidence>
<name>X0UQA1_9ZZZZ</name>
<dbReference type="InterPro" id="IPR000905">
    <property type="entry name" value="Gcp-like_dom"/>
</dbReference>
<comment type="caution">
    <text evidence="2">The sequence shown here is derived from an EMBL/GenBank/DDBJ whole genome shotgun (WGS) entry which is preliminary data.</text>
</comment>
<dbReference type="Gene3D" id="3.30.420.40">
    <property type="match status" value="2"/>
</dbReference>
<accession>X0UQA1</accession>
<feature type="domain" description="Gcp-like" evidence="1">
    <location>
        <begin position="34"/>
        <end position="132"/>
    </location>
</feature>
<dbReference type="PANTHER" id="PTHR11735:SF11">
    <property type="entry name" value="TRNA THREONYLCARBAMOYLADENOSINE BIOSYNTHESIS PROTEIN TSAB"/>
    <property type="match status" value="1"/>
</dbReference>
<dbReference type="SUPFAM" id="SSF53067">
    <property type="entry name" value="Actin-like ATPase domain"/>
    <property type="match status" value="2"/>
</dbReference>
<dbReference type="NCBIfam" id="TIGR03725">
    <property type="entry name" value="T6A_YeaZ"/>
    <property type="match status" value="1"/>
</dbReference>
<proteinExistence type="predicted"/>